<comment type="similarity">
    <text evidence="4">Belongs to the HepT RNase toxin family.</text>
</comment>
<organism evidence="6">
    <name type="scientific">freshwater metagenome</name>
    <dbReference type="NCBI Taxonomy" id="449393"/>
    <lineage>
        <taxon>unclassified sequences</taxon>
        <taxon>metagenomes</taxon>
        <taxon>ecological metagenomes</taxon>
    </lineage>
</organism>
<protein>
    <submittedName>
        <fullName evidence="6">Unannotated protein</fullName>
    </submittedName>
</protein>
<proteinExistence type="inferred from homology"/>
<dbReference type="Pfam" id="PF01934">
    <property type="entry name" value="HepT-like"/>
    <property type="match status" value="1"/>
</dbReference>
<dbReference type="PANTHER" id="PTHR33397:SF5">
    <property type="entry name" value="RNASE YUTE-RELATED"/>
    <property type="match status" value="1"/>
</dbReference>
<dbReference type="Gene3D" id="1.20.120.580">
    <property type="entry name" value="bsu32300-like"/>
    <property type="match status" value="1"/>
</dbReference>
<evidence type="ECO:0000256" key="1">
    <source>
        <dbReference type="ARBA" id="ARBA00022649"/>
    </source>
</evidence>
<keyword evidence="1" id="KW-1277">Toxin-antitoxin system</keyword>
<dbReference type="GO" id="GO:0004540">
    <property type="term" value="F:RNA nuclease activity"/>
    <property type="evidence" value="ECO:0007669"/>
    <property type="project" value="InterPro"/>
</dbReference>
<evidence type="ECO:0000256" key="3">
    <source>
        <dbReference type="ARBA" id="ARBA00022801"/>
    </source>
</evidence>
<keyword evidence="3" id="KW-0378">Hydrolase</keyword>
<gene>
    <name evidence="5" type="ORF">UFOPK3773_00576</name>
    <name evidence="6" type="ORF">UFOPK3992_00882</name>
</gene>
<dbReference type="AlphaFoldDB" id="A0A6J7PR30"/>
<evidence type="ECO:0000256" key="2">
    <source>
        <dbReference type="ARBA" id="ARBA00022722"/>
    </source>
</evidence>
<dbReference type="EMBL" id="CAFBOZ010000111">
    <property type="protein sequence ID" value="CAB5004454.1"/>
    <property type="molecule type" value="Genomic_DNA"/>
</dbReference>
<evidence type="ECO:0000256" key="4">
    <source>
        <dbReference type="ARBA" id="ARBA00024207"/>
    </source>
</evidence>
<evidence type="ECO:0000313" key="6">
    <source>
        <dbReference type="EMBL" id="CAB5004454.1"/>
    </source>
</evidence>
<name>A0A6J7PR30_9ZZZZ</name>
<dbReference type="InterPro" id="IPR008201">
    <property type="entry name" value="HepT-like"/>
</dbReference>
<accession>A0A6J7PR30</accession>
<dbReference type="EMBL" id="CAFBNF010000042">
    <property type="protein sequence ID" value="CAB4936632.1"/>
    <property type="molecule type" value="Genomic_DNA"/>
</dbReference>
<dbReference type="InterPro" id="IPR037038">
    <property type="entry name" value="HepT-like_sf"/>
</dbReference>
<keyword evidence="2" id="KW-0540">Nuclease</keyword>
<dbReference type="GO" id="GO:0016787">
    <property type="term" value="F:hydrolase activity"/>
    <property type="evidence" value="ECO:0007669"/>
    <property type="project" value="UniProtKB-KW"/>
</dbReference>
<dbReference type="GO" id="GO:0110001">
    <property type="term" value="C:toxin-antitoxin complex"/>
    <property type="evidence" value="ECO:0007669"/>
    <property type="project" value="InterPro"/>
</dbReference>
<sequence>MVDEVRLARLLRSASDAVASLEREQFAEDDRRADPLWLPGVKYLMITAVEACIDAAQHVCSAQKWGAPRDNADAMRQLARHGAIDGSMAEAMRLAVGFRNVLVHEYVAVDDRVVVARLQDLSDLTGYISALSAWLLDR</sequence>
<reference evidence="6" key="1">
    <citation type="submission" date="2020-05" db="EMBL/GenBank/DDBJ databases">
        <authorList>
            <person name="Chiriac C."/>
            <person name="Salcher M."/>
            <person name="Ghai R."/>
            <person name="Kavagutti S V."/>
        </authorList>
    </citation>
    <scope>NUCLEOTIDE SEQUENCE</scope>
</reference>
<dbReference type="PANTHER" id="PTHR33397">
    <property type="entry name" value="UPF0331 PROTEIN YUTE"/>
    <property type="match status" value="1"/>
</dbReference>
<dbReference type="NCBIfam" id="NF047751">
    <property type="entry name" value="HepT_toxin"/>
    <property type="match status" value="1"/>
</dbReference>
<dbReference type="InterPro" id="IPR052379">
    <property type="entry name" value="Type_VII_TA_RNase"/>
</dbReference>
<evidence type="ECO:0000313" key="5">
    <source>
        <dbReference type="EMBL" id="CAB4936632.1"/>
    </source>
</evidence>